<evidence type="ECO:0000313" key="5">
    <source>
        <dbReference type="EMBL" id="AAM06847.1"/>
    </source>
</evidence>
<dbReference type="Gene3D" id="3.30.450.20">
    <property type="entry name" value="PAS domain"/>
    <property type="match status" value="1"/>
</dbReference>
<dbReference type="InterPro" id="IPR033425">
    <property type="entry name" value="MASE3"/>
</dbReference>
<dbReference type="NCBIfam" id="TIGR00229">
    <property type="entry name" value="sensory_box"/>
    <property type="match status" value="1"/>
</dbReference>
<dbReference type="PROSITE" id="PS50109">
    <property type="entry name" value="HIS_KIN"/>
    <property type="match status" value="1"/>
</dbReference>
<dbReference type="SUPFAM" id="SSF55785">
    <property type="entry name" value="PYP-like sensor domain (PAS domain)"/>
    <property type="match status" value="1"/>
</dbReference>
<dbReference type="PROSITE" id="PS50113">
    <property type="entry name" value="PAC"/>
    <property type="match status" value="1"/>
</dbReference>
<proteinExistence type="predicted"/>
<dbReference type="SMART" id="SM00086">
    <property type="entry name" value="PAC"/>
    <property type="match status" value="1"/>
</dbReference>
<dbReference type="Pfam" id="PF07568">
    <property type="entry name" value="HisKA_2"/>
    <property type="match status" value="1"/>
</dbReference>
<dbReference type="SMART" id="SM00387">
    <property type="entry name" value="HATPase_c"/>
    <property type="match status" value="1"/>
</dbReference>
<dbReference type="PROSITE" id="PS50112">
    <property type="entry name" value="PAS"/>
    <property type="match status" value="1"/>
</dbReference>
<dbReference type="Gene3D" id="3.30.565.10">
    <property type="entry name" value="Histidine kinase-like ATPase, C-terminal domain"/>
    <property type="match status" value="1"/>
</dbReference>
<dbReference type="PhylomeDB" id="Q8TKC7"/>
<evidence type="ECO:0000259" key="2">
    <source>
        <dbReference type="PROSITE" id="PS50109"/>
    </source>
</evidence>
<dbReference type="AlphaFoldDB" id="Q8TKC7"/>
<feature type="transmembrane region" description="Helical" evidence="1">
    <location>
        <begin position="150"/>
        <end position="167"/>
    </location>
</feature>
<feature type="domain" description="PAC" evidence="4">
    <location>
        <begin position="399"/>
        <end position="451"/>
    </location>
</feature>
<dbReference type="InterPro" id="IPR000700">
    <property type="entry name" value="PAS-assoc_C"/>
</dbReference>
<feature type="transmembrane region" description="Helical" evidence="1">
    <location>
        <begin position="70"/>
        <end position="89"/>
    </location>
</feature>
<dbReference type="InterPro" id="IPR001610">
    <property type="entry name" value="PAC"/>
</dbReference>
<dbReference type="GO" id="GO:0000155">
    <property type="term" value="F:phosphorelay sensor kinase activity"/>
    <property type="evidence" value="ECO:0000318"/>
    <property type="project" value="GO_Central"/>
</dbReference>
<organism evidence="5 6">
    <name type="scientific">Methanosarcina acetivorans (strain ATCC 35395 / DSM 2834 / JCM 12185 / C2A)</name>
    <dbReference type="NCBI Taxonomy" id="188937"/>
    <lineage>
        <taxon>Archaea</taxon>
        <taxon>Methanobacteriati</taxon>
        <taxon>Methanobacteriota</taxon>
        <taxon>Stenosarchaea group</taxon>
        <taxon>Methanomicrobia</taxon>
        <taxon>Methanosarcinales</taxon>
        <taxon>Methanosarcinaceae</taxon>
        <taxon>Methanosarcina</taxon>
    </lineage>
</organism>
<feature type="transmembrane region" description="Helical" evidence="1">
    <location>
        <begin position="217"/>
        <end position="236"/>
    </location>
</feature>
<dbReference type="Proteomes" id="UP000002487">
    <property type="component" value="Chromosome"/>
</dbReference>
<dbReference type="EMBL" id="AE010299">
    <property type="protein sequence ID" value="AAM06847.1"/>
    <property type="molecule type" value="Genomic_DNA"/>
</dbReference>
<sequence>MRYGEKTFDMPLKSSLIKLGLFLIIAGLLYIISLKNYLLFRIVVNQFNVIIAYMVFIIVWKSKVISENRYLTFVGTALFFIACLGFLRAFSYERIGVFSGYGANLPAQLWISIRYMGGVSFFVAPLLLTRNVWDGKSNLKPSGNDLFARKVFLVYAIITAALLLSIFHYGNFPDCYVENYGLTHFKIYSEYFISFLFICSLMLLYQKRNSFEKHVFRILMASIALSILTELALTYYTYTEEFFNFIGHIFNVLSVYLIYIAIVETGFEEPCSLFFRDLKFREEAFRREATFLKDDQGRIYRMLGLEKCTPAGEPAYEDLQTKAEHYSSLLQNVQGIIGFRLDEKGVPIFMEGAVEAITGYGKKDFISGKMKWTEIVVPEDRPLILDSMKKAELSPESSHELEYRVRRKDGEIRWVREIMQPLPEDSGMPGQFQGFIRDITQRKMAEETLSRTEEARIKEIHHRIKNNLQVISSMLSLQAEKFSDEETLEAFRESQNRVTSMALIHEELYEGKDMETLDFAVYLRRLIGDLLSSYTVGNREIDLKLDLKQIYLGMDTAVPLGIVVNELVSNSLKHAFPAGKRGEIRISLSRSENYEKRHENGNFEVERYIETGSRSIEPDEMGIEKSEEGIVRCSGSKRGIEKSEKDPVFMLIVADNGNGFPQNIDFRNTDSLGLQLVSILVEQINGSIELNRDEGTEFRILFGKVGN</sequence>
<dbReference type="KEGG" id="mac:MA_3481"/>
<keyword evidence="1" id="KW-0812">Transmembrane</keyword>
<dbReference type="CDD" id="cd00130">
    <property type="entry name" value="PAS"/>
    <property type="match status" value="1"/>
</dbReference>
<keyword evidence="6" id="KW-1185">Reference proteome</keyword>
<evidence type="ECO:0000256" key="1">
    <source>
        <dbReference type="SAM" id="Phobius"/>
    </source>
</evidence>
<dbReference type="EnsemblBacteria" id="AAM06847">
    <property type="protein sequence ID" value="AAM06847"/>
    <property type="gene ID" value="MA_3481"/>
</dbReference>
<keyword evidence="1" id="KW-0472">Membrane</keyword>
<keyword evidence="1" id="KW-1133">Transmembrane helix</keyword>
<feature type="transmembrane region" description="Helical" evidence="1">
    <location>
        <begin position="109"/>
        <end position="129"/>
    </location>
</feature>
<dbReference type="InterPro" id="IPR035965">
    <property type="entry name" value="PAS-like_dom_sf"/>
</dbReference>
<dbReference type="PANTHER" id="PTHR43065">
    <property type="entry name" value="SENSOR HISTIDINE KINASE"/>
    <property type="match status" value="1"/>
</dbReference>
<dbReference type="InterPro" id="IPR005467">
    <property type="entry name" value="His_kinase_dom"/>
</dbReference>
<feature type="domain" description="Histidine kinase" evidence="2">
    <location>
        <begin position="459"/>
        <end position="706"/>
    </location>
</feature>
<evidence type="ECO:0000259" key="3">
    <source>
        <dbReference type="PROSITE" id="PS50112"/>
    </source>
</evidence>
<evidence type="ECO:0008006" key="7">
    <source>
        <dbReference type="Google" id="ProtNLM"/>
    </source>
</evidence>
<feature type="transmembrane region" description="Helical" evidence="1">
    <location>
        <begin position="38"/>
        <end position="58"/>
    </location>
</feature>
<dbReference type="InterPro" id="IPR013655">
    <property type="entry name" value="PAS_fold_3"/>
</dbReference>
<accession>Q8TKC7</accession>
<dbReference type="GO" id="GO:0007165">
    <property type="term" value="P:signal transduction"/>
    <property type="evidence" value="ECO:0000318"/>
    <property type="project" value="GO_Central"/>
</dbReference>
<dbReference type="Pfam" id="PF08447">
    <property type="entry name" value="PAS_3"/>
    <property type="match status" value="1"/>
</dbReference>
<evidence type="ECO:0000313" key="6">
    <source>
        <dbReference type="Proteomes" id="UP000002487"/>
    </source>
</evidence>
<dbReference type="InterPro" id="IPR036890">
    <property type="entry name" value="HATPase_C_sf"/>
</dbReference>
<dbReference type="SUPFAM" id="SSF55874">
    <property type="entry name" value="ATPase domain of HSP90 chaperone/DNA topoisomerase II/histidine kinase"/>
    <property type="match status" value="1"/>
</dbReference>
<reference evidence="5 6" key="1">
    <citation type="journal article" date="2002" name="Genome Res.">
        <title>The genome of Methanosarcina acetivorans reveals extensive metabolic and physiological diversity.</title>
        <authorList>
            <person name="Galagan J.E."/>
            <person name="Nusbaum C."/>
            <person name="Roy A."/>
            <person name="Endrizzi M.G."/>
            <person name="Macdonald P."/>
            <person name="FitzHugh W."/>
            <person name="Calvo S."/>
            <person name="Engels R."/>
            <person name="Smirnov S."/>
            <person name="Atnoor D."/>
            <person name="Brown A."/>
            <person name="Allen N."/>
            <person name="Naylor J."/>
            <person name="Stange-Thomann N."/>
            <person name="DeArellano K."/>
            <person name="Johnson R."/>
            <person name="Linton L."/>
            <person name="McEwan P."/>
            <person name="McKernan K."/>
            <person name="Talamas J."/>
            <person name="Tirrell A."/>
            <person name="Ye W."/>
            <person name="Zimmer A."/>
            <person name="Barber R.D."/>
            <person name="Cann I."/>
            <person name="Graham D.E."/>
            <person name="Grahame D.A."/>
            <person name="Guss A."/>
            <person name="Hedderich R."/>
            <person name="Ingram-Smith C."/>
            <person name="Kuettner C.H."/>
            <person name="Krzycki J.A."/>
            <person name="Leigh J.A."/>
            <person name="Li W."/>
            <person name="Liu J."/>
            <person name="Mukhopadhyay B."/>
            <person name="Reeve J.N."/>
            <person name="Smith K."/>
            <person name="Springer T.A."/>
            <person name="Umayam L.A."/>
            <person name="White O."/>
            <person name="White R.H."/>
            <person name="de Macario E.C."/>
            <person name="Ferry J.G."/>
            <person name="Jarrell K.F."/>
            <person name="Jing H."/>
            <person name="Macario A.J.L."/>
            <person name="Paulsen I."/>
            <person name="Pritchett M."/>
            <person name="Sowers K.R."/>
            <person name="Swanson R.V."/>
            <person name="Zinder S.H."/>
            <person name="Lander E."/>
            <person name="Metcalf W.W."/>
            <person name="Birren B."/>
        </authorList>
    </citation>
    <scope>NUCLEOTIDE SEQUENCE [LARGE SCALE GENOMIC DNA]</scope>
    <source>
        <strain evidence="6">ATCC 35395 / DSM 2834 / JCM 12185 / C2A</strain>
    </source>
</reference>
<evidence type="ECO:0000259" key="4">
    <source>
        <dbReference type="PROSITE" id="PS50113"/>
    </source>
</evidence>
<dbReference type="InterPro" id="IPR003594">
    <property type="entry name" value="HATPase_dom"/>
</dbReference>
<gene>
    <name evidence="5" type="ordered locus">MA_3481</name>
</gene>
<dbReference type="InParanoid" id="Q8TKC7"/>
<dbReference type="InterPro" id="IPR000014">
    <property type="entry name" value="PAS"/>
</dbReference>
<dbReference type="Pfam" id="PF17159">
    <property type="entry name" value="MASE3"/>
    <property type="match status" value="1"/>
</dbReference>
<dbReference type="HOGENOM" id="CLU_000445_114_64_2"/>
<feature type="transmembrane region" description="Helical" evidence="1">
    <location>
        <begin position="187"/>
        <end position="205"/>
    </location>
</feature>
<feature type="domain" description="PAS" evidence="3">
    <location>
        <begin position="339"/>
        <end position="391"/>
    </location>
</feature>
<name>Q8TKC7_METAC</name>
<dbReference type="STRING" id="188937.MA_3481"/>
<feature type="transmembrane region" description="Helical" evidence="1">
    <location>
        <begin position="12"/>
        <end position="32"/>
    </location>
</feature>
<protein>
    <recommendedName>
        <fullName evidence="7">Sensory transduction histidine kinase</fullName>
    </recommendedName>
</protein>
<dbReference type="InterPro" id="IPR011495">
    <property type="entry name" value="Sig_transdc_His_kin_sub2_dim/P"/>
</dbReference>
<dbReference type="PANTHER" id="PTHR43065:SF23">
    <property type="entry name" value="SENSOR HISTIDINE KINASE PDTAS"/>
    <property type="match status" value="1"/>
</dbReference>